<keyword evidence="10 14" id="KW-0695">RNA-directed DNA polymerase</keyword>
<evidence type="ECO:0000256" key="8">
    <source>
        <dbReference type="ARBA" id="ARBA00022842"/>
    </source>
</evidence>
<dbReference type="Gene3D" id="1.10.132.70">
    <property type="match status" value="1"/>
</dbReference>
<evidence type="ECO:0000256" key="11">
    <source>
        <dbReference type="ARBA" id="ARBA00023242"/>
    </source>
</evidence>
<dbReference type="SUPFAM" id="SSF56672">
    <property type="entry name" value="DNA/RNA polymerases"/>
    <property type="match status" value="1"/>
</dbReference>
<name>A0A834M759_RHYFE</name>
<keyword evidence="7 14" id="KW-0479">Metal-binding</keyword>
<evidence type="ECO:0000256" key="5">
    <source>
        <dbReference type="ARBA" id="ARBA00022679"/>
    </source>
</evidence>
<dbReference type="InterPro" id="IPR021891">
    <property type="entry name" value="Telomerase_RBD"/>
</dbReference>
<dbReference type="CDD" id="cd01648">
    <property type="entry name" value="TERT"/>
    <property type="match status" value="1"/>
</dbReference>
<dbReference type="EMBL" id="JAACXV010014070">
    <property type="protein sequence ID" value="KAF7270691.1"/>
    <property type="molecule type" value="Genomic_DNA"/>
</dbReference>
<evidence type="ECO:0000256" key="6">
    <source>
        <dbReference type="ARBA" id="ARBA00022695"/>
    </source>
</evidence>
<proteinExistence type="inferred from homology"/>
<dbReference type="GO" id="GO:0070034">
    <property type="term" value="F:telomerase RNA binding"/>
    <property type="evidence" value="ECO:0007669"/>
    <property type="project" value="TreeGrafter"/>
</dbReference>
<accession>A0A834M759</accession>
<dbReference type="Gene3D" id="3.30.70.2630">
    <property type="match status" value="1"/>
</dbReference>
<comment type="catalytic activity">
    <reaction evidence="13 14">
        <text>DNA(n) + a 2'-deoxyribonucleoside 5'-triphosphate = DNA(n+1) + diphosphate</text>
        <dbReference type="Rhea" id="RHEA:22508"/>
        <dbReference type="Rhea" id="RHEA-COMP:17339"/>
        <dbReference type="Rhea" id="RHEA-COMP:17340"/>
        <dbReference type="ChEBI" id="CHEBI:33019"/>
        <dbReference type="ChEBI" id="CHEBI:61560"/>
        <dbReference type="ChEBI" id="CHEBI:173112"/>
        <dbReference type="EC" id="2.7.7.49"/>
    </reaction>
</comment>
<comment type="similarity">
    <text evidence="1 14">Belongs to the reverse transcriptase family. Telomerase subfamily.</text>
</comment>
<sequence>MFYEMYINLKRETIYCCCHGANDKLNIFKCIFKLIPLEFFGNVCNRTKFFFVVKRILSQSKGECIHVNCLWEDYIYDCITWLSPEENKNSVEVQLCQANILVLQTVVKPFINYFYYCLRDSKSRKYLFVSRCAMDSFIDKTHNFYMNTNILQPVHSGNIATSFTCLSDIFKKDFSSNLYECWKEYLKLNKYIKRVYAIKVDIVNAFGLVDQNILIGLIERNDIFTIAEKQFLFNYILNQYVCVRKPSQIYKWNIGLPQGCKLSPLLCDLYLSYMCHANLSQFTKNNSIIHRTMDDMLFISTSFDEICEFEIKASETFIINGSKTQKFSHMGKDPCISYCGKIFNMESKEVSNDYSFEKDTEMRYKFKLWNRKYEIKKEDAFKFITNVIKFSTVSFYFSKFVLNTHFNSCDIVLTNIFEAMCLVAFKIDGAVHSISYAFSSAEHRTQTIQKCIDYILQHYIFKIKRLIEQTKGDFFENVFSYHAIKFVILRACIVVFNRRNQIYRDVIKCIKKEAKGLYLKKYDKKTYSVLPLKFKNIRMNRRQCMSNMEFRNTYEK</sequence>
<keyword evidence="6 14" id="KW-0548">Nucleotidyltransferase</keyword>
<evidence type="ECO:0000256" key="4">
    <source>
        <dbReference type="ARBA" id="ARBA00022454"/>
    </source>
</evidence>
<dbReference type="AlphaFoldDB" id="A0A834M759"/>
<gene>
    <name evidence="16" type="ORF">GWI33_016359</name>
</gene>
<evidence type="ECO:0000256" key="2">
    <source>
        <dbReference type="ARBA" id="ARBA00012493"/>
    </source>
</evidence>
<dbReference type="GO" id="GO:0000333">
    <property type="term" value="C:telomerase catalytic core complex"/>
    <property type="evidence" value="ECO:0007669"/>
    <property type="project" value="TreeGrafter"/>
</dbReference>
<dbReference type="InterPro" id="IPR043502">
    <property type="entry name" value="DNA/RNA_pol_sf"/>
</dbReference>
<dbReference type="GO" id="GO:0046872">
    <property type="term" value="F:metal ion binding"/>
    <property type="evidence" value="ECO:0007669"/>
    <property type="project" value="UniProtKB-KW"/>
</dbReference>
<protein>
    <recommendedName>
        <fullName evidence="3 14">Telomerase reverse transcriptase</fullName>
        <ecNumber evidence="2 14">2.7.7.49</ecNumber>
    </recommendedName>
    <alternativeName>
        <fullName evidence="12 14">Telomerase catalytic subunit</fullName>
    </alternativeName>
</protein>
<evidence type="ECO:0000259" key="15">
    <source>
        <dbReference type="PROSITE" id="PS50878"/>
    </source>
</evidence>
<dbReference type="Pfam" id="PF17984">
    <property type="entry name" value="TERT_thumb"/>
    <property type="match status" value="1"/>
</dbReference>
<keyword evidence="8 14" id="KW-0460">Magnesium</keyword>
<comment type="caution">
    <text evidence="16">The sequence shown here is derived from an EMBL/GenBank/DDBJ whole genome shotgun (WGS) entry which is preliminary data.</text>
</comment>
<comment type="function">
    <text evidence="14">Telomerase is a ribonucleoprotein enzyme essential for the replication of chromosome termini in most eukaryotes. It elongates telomeres. It is a reverse transcriptase that adds simple sequence repeats to chromosome ends by copying a template sequence within the RNA component of the enzyme.</text>
</comment>
<keyword evidence="17" id="KW-1185">Reference proteome</keyword>
<keyword evidence="11 14" id="KW-0539">Nucleus</keyword>
<dbReference type="GO" id="GO:0003720">
    <property type="term" value="F:telomerase activity"/>
    <property type="evidence" value="ECO:0007669"/>
    <property type="project" value="InterPro"/>
</dbReference>
<organism evidence="16 17">
    <name type="scientific">Rhynchophorus ferrugineus</name>
    <name type="common">Red palm weevil</name>
    <name type="synonym">Curculio ferrugineus</name>
    <dbReference type="NCBI Taxonomy" id="354439"/>
    <lineage>
        <taxon>Eukaryota</taxon>
        <taxon>Metazoa</taxon>
        <taxon>Ecdysozoa</taxon>
        <taxon>Arthropoda</taxon>
        <taxon>Hexapoda</taxon>
        <taxon>Insecta</taxon>
        <taxon>Pterygota</taxon>
        <taxon>Neoptera</taxon>
        <taxon>Endopterygota</taxon>
        <taxon>Coleoptera</taxon>
        <taxon>Polyphaga</taxon>
        <taxon>Cucujiformia</taxon>
        <taxon>Curculionidae</taxon>
        <taxon>Dryophthorinae</taxon>
        <taxon>Rhynchophorus</taxon>
    </lineage>
</organism>
<dbReference type="InterPro" id="IPR041580">
    <property type="entry name" value="TERT_thumb"/>
</dbReference>
<dbReference type="GO" id="GO:0000781">
    <property type="term" value="C:chromosome, telomeric region"/>
    <property type="evidence" value="ECO:0007669"/>
    <property type="project" value="UniProtKB-SubCell"/>
</dbReference>
<dbReference type="Pfam" id="PF00078">
    <property type="entry name" value="RVT_1"/>
    <property type="match status" value="1"/>
</dbReference>
<evidence type="ECO:0000256" key="1">
    <source>
        <dbReference type="ARBA" id="ARBA00008001"/>
    </source>
</evidence>
<evidence type="ECO:0000256" key="14">
    <source>
        <dbReference type="RuleBase" id="RU365061"/>
    </source>
</evidence>
<evidence type="ECO:0000256" key="3">
    <source>
        <dbReference type="ARBA" id="ARBA00016182"/>
    </source>
</evidence>
<dbReference type="PANTHER" id="PTHR12066">
    <property type="entry name" value="TELOMERASE REVERSE TRANSCRIPTASE"/>
    <property type="match status" value="1"/>
</dbReference>
<evidence type="ECO:0000313" key="17">
    <source>
        <dbReference type="Proteomes" id="UP000625711"/>
    </source>
</evidence>
<keyword evidence="9 14" id="KW-0779">Telomere</keyword>
<dbReference type="OrthoDB" id="289721at2759"/>
<evidence type="ECO:0000256" key="13">
    <source>
        <dbReference type="ARBA" id="ARBA00048173"/>
    </source>
</evidence>
<dbReference type="PROSITE" id="PS50878">
    <property type="entry name" value="RT_POL"/>
    <property type="match status" value="1"/>
</dbReference>
<dbReference type="Pfam" id="PF12009">
    <property type="entry name" value="Telomerase_RBD"/>
    <property type="match status" value="1"/>
</dbReference>
<dbReference type="GO" id="GO:0007004">
    <property type="term" value="P:telomere maintenance via telomerase"/>
    <property type="evidence" value="ECO:0007669"/>
    <property type="project" value="TreeGrafter"/>
</dbReference>
<evidence type="ECO:0000256" key="9">
    <source>
        <dbReference type="ARBA" id="ARBA00022895"/>
    </source>
</evidence>
<dbReference type="PANTHER" id="PTHR12066:SF0">
    <property type="entry name" value="TELOMERASE REVERSE TRANSCRIPTASE"/>
    <property type="match status" value="1"/>
</dbReference>
<keyword evidence="5 14" id="KW-0808">Transferase</keyword>
<dbReference type="Proteomes" id="UP000625711">
    <property type="component" value="Unassembled WGS sequence"/>
</dbReference>
<dbReference type="EC" id="2.7.7.49" evidence="2 14"/>
<dbReference type="GO" id="GO:0042162">
    <property type="term" value="F:telomeric DNA binding"/>
    <property type="evidence" value="ECO:0007669"/>
    <property type="project" value="TreeGrafter"/>
</dbReference>
<reference evidence="16" key="1">
    <citation type="submission" date="2020-08" db="EMBL/GenBank/DDBJ databases">
        <title>Genome sequencing and assembly of the red palm weevil Rhynchophorus ferrugineus.</title>
        <authorList>
            <person name="Dias G.B."/>
            <person name="Bergman C.M."/>
            <person name="Manee M."/>
        </authorList>
    </citation>
    <scope>NUCLEOTIDE SEQUENCE</scope>
    <source>
        <strain evidence="16">AA-2017</strain>
        <tissue evidence="16">Whole larva</tissue>
    </source>
</reference>
<keyword evidence="4 14" id="KW-0158">Chromosome</keyword>
<evidence type="ECO:0000313" key="16">
    <source>
        <dbReference type="EMBL" id="KAF7270691.1"/>
    </source>
</evidence>
<evidence type="ECO:0000256" key="7">
    <source>
        <dbReference type="ARBA" id="ARBA00022723"/>
    </source>
</evidence>
<dbReference type="InterPro" id="IPR003545">
    <property type="entry name" value="Telomerase_RT"/>
</dbReference>
<comment type="subcellular location">
    <subcellularLocation>
        <location evidence="14">Nucleus</location>
    </subcellularLocation>
    <subcellularLocation>
        <location evidence="14">Chromosome</location>
        <location evidence="14">Telomere</location>
    </subcellularLocation>
</comment>
<dbReference type="InterPro" id="IPR000477">
    <property type="entry name" value="RT_dom"/>
</dbReference>
<evidence type="ECO:0000256" key="12">
    <source>
        <dbReference type="ARBA" id="ARBA00032044"/>
    </source>
</evidence>
<evidence type="ECO:0000256" key="10">
    <source>
        <dbReference type="ARBA" id="ARBA00022918"/>
    </source>
</evidence>
<feature type="domain" description="Reverse transcriptase" evidence="15">
    <location>
        <begin position="1"/>
        <end position="343"/>
    </location>
</feature>
<dbReference type="Gene3D" id="1.10.357.90">
    <property type="match status" value="1"/>
</dbReference>